<evidence type="ECO:0000259" key="4">
    <source>
        <dbReference type="PROSITE" id="PS50043"/>
    </source>
</evidence>
<dbReference type="EMBL" id="VFON01000001">
    <property type="protein sequence ID" value="TQL43723.1"/>
    <property type="molecule type" value="Genomic_DNA"/>
</dbReference>
<dbReference type="GO" id="GO:0006355">
    <property type="term" value="P:regulation of DNA-templated transcription"/>
    <property type="evidence" value="ECO:0007669"/>
    <property type="project" value="InterPro"/>
</dbReference>
<sequence length="638" mass="68438">MSAGGTDTTAVDREREFRTLLLHIAVSCPYDAGELSTRISRPQQAIHEDLTALMQEGSVHLHDGVLRTSAATRLVAESAGTELREVQEQVLAELRTGVAARSTTLIALAESGCAAEALIDLLIRATSRHPDEAGLAAALGMVARARGESDDTLMLRRATDAAARSRPDEVLALTEKLLDSPSSDTATQTSAALLAAAAHIQSNRLERALALYRHVGEERIGVDAAWAVVAAIGRGDLPAARQWREAMAQNGLTNRAAGLTDFADGLIASTEGFGDRALELLAGSVSTLASLGDEVLLPETPAAIAALVAFGRGEPAAAEIVLERALRLELGGEPGRRRHLLLIAWGLMMRGGLDAAERRIAELQDPRELCDRDLLLYWCLRGGLARRHSDLPAMREAWREIRRHSFGLQITLYDLLPFGEMLVLAARLRDSAHISRMLQAATELLATMGEPVVWSTPLHWHGVQAAFQAEDPAALIPYANALVRAGEASRYAATLAVAGGTWLDVLRGEVDFDSVAASARALAGSGHTWEASRLAGQAALQHPERESALSMMQLAREIIKEQGGSEGRPATSPSVLTAREVEVASLVLEGQGYRAIGEQLFISPKTVEHHIARIRTRIGASSRADLLEKLHDLLSDRG</sequence>
<dbReference type="PRINTS" id="PR00038">
    <property type="entry name" value="HTHLUXR"/>
</dbReference>
<comment type="caution">
    <text evidence="5">The sequence shown here is derived from an EMBL/GenBank/DDBJ whole genome shotgun (WGS) entry which is preliminary data.</text>
</comment>
<evidence type="ECO:0000313" key="5">
    <source>
        <dbReference type="EMBL" id="TQL43723.1"/>
    </source>
</evidence>
<dbReference type="Proteomes" id="UP000319094">
    <property type="component" value="Unassembled WGS sequence"/>
</dbReference>
<proteinExistence type="predicted"/>
<dbReference type="Pfam" id="PF00196">
    <property type="entry name" value="GerE"/>
    <property type="match status" value="1"/>
</dbReference>
<dbReference type="SMART" id="SM00421">
    <property type="entry name" value="HTH_LUXR"/>
    <property type="match status" value="1"/>
</dbReference>
<dbReference type="PROSITE" id="PS50043">
    <property type="entry name" value="HTH_LUXR_2"/>
    <property type="match status" value="1"/>
</dbReference>
<accession>A0A542Y6L3</accession>
<dbReference type="SUPFAM" id="SSF46894">
    <property type="entry name" value="C-terminal effector domain of the bipartite response regulators"/>
    <property type="match status" value="1"/>
</dbReference>
<reference evidence="5 6" key="1">
    <citation type="submission" date="2019-06" db="EMBL/GenBank/DDBJ databases">
        <title>Sequencing the genomes of 1000 actinobacteria strains.</title>
        <authorList>
            <person name="Klenk H.-P."/>
        </authorList>
    </citation>
    <scope>NUCLEOTIDE SEQUENCE [LARGE SCALE GENOMIC DNA]</scope>
    <source>
        <strain evidence="5 6">DSM 8803</strain>
    </source>
</reference>
<dbReference type="PANTHER" id="PTHR44688">
    <property type="entry name" value="DNA-BINDING TRANSCRIPTIONAL ACTIVATOR DEVR_DOSR"/>
    <property type="match status" value="1"/>
</dbReference>
<dbReference type="RefSeq" id="WP_141886996.1">
    <property type="nucleotide sequence ID" value="NZ_BAAAUY010000001.1"/>
</dbReference>
<keyword evidence="1" id="KW-0805">Transcription regulation</keyword>
<name>A0A542Y6L3_9MICO</name>
<dbReference type="PROSITE" id="PS00622">
    <property type="entry name" value="HTH_LUXR_1"/>
    <property type="match status" value="1"/>
</dbReference>
<dbReference type="OrthoDB" id="4811808at2"/>
<dbReference type="InterPro" id="IPR016032">
    <property type="entry name" value="Sig_transdc_resp-reg_C-effctor"/>
</dbReference>
<protein>
    <submittedName>
        <fullName evidence="5">Regulatory LuxR family protein</fullName>
    </submittedName>
</protein>
<evidence type="ECO:0000256" key="2">
    <source>
        <dbReference type="ARBA" id="ARBA00023125"/>
    </source>
</evidence>
<feature type="domain" description="HTH luxR-type" evidence="4">
    <location>
        <begin position="569"/>
        <end position="634"/>
    </location>
</feature>
<organism evidence="5 6">
    <name type="scientific">Leucobacter komagatae</name>
    <dbReference type="NCBI Taxonomy" id="55969"/>
    <lineage>
        <taxon>Bacteria</taxon>
        <taxon>Bacillati</taxon>
        <taxon>Actinomycetota</taxon>
        <taxon>Actinomycetes</taxon>
        <taxon>Micrococcales</taxon>
        <taxon>Microbacteriaceae</taxon>
        <taxon>Leucobacter</taxon>
    </lineage>
</organism>
<gene>
    <name evidence="5" type="ORF">FB468_1754</name>
</gene>
<dbReference type="PANTHER" id="PTHR44688:SF16">
    <property type="entry name" value="DNA-BINDING TRANSCRIPTIONAL ACTIVATOR DEVR_DOSR"/>
    <property type="match status" value="1"/>
</dbReference>
<dbReference type="GO" id="GO:0003677">
    <property type="term" value="F:DNA binding"/>
    <property type="evidence" value="ECO:0007669"/>
    <property type="project" value="UniProtKB-KW"/>
</dbReference>
<evidence type="ECO:0000256" key="3">
    <source>
        <dbReference type="ARBA" id="ARBA00023163"/>
    </source>
</evidence>
<keyword evidence="3" id="KW-0804">Transcription</keyword>
<dbReference type="InterPro" id="IPR036388">
    <property type="entry name" value="WH-like_DNA-bd_sf"/>
</dbReference>
<keyword evidence="2" id="KW-0238">DNA-binding</keyword>
<evidence type="ECO:0000256" key="1">
    <source>
        <dbReference type="ARBA" id="ARBA00023015"/>
    </source>
</evidence>
<evidence type="ECO:0000313" key="6">
    <source>
        <dbReference type="Proteomes" id="UP000319094"/>
    </source>
</evidence>
<dbReference type="Gene3D" id="1.10.10.10">
    <property type="entry name" value="Winged helix-like DNA-binding domain superfamily/Winged helix DNA-binding domain"/>
    <property type="match status" value="1"/>
</dbReference>
<dbReference type="CDD" id="cd06170">
    <property type="entry name" value="LuxR_C_like"/>
    <property type="match status" value="1"/>
</dbReference>
<dbReference type="InterPro" id="IPR000792">
    <property type="entry name" value="Tscrpt_reg_LuxR_C"/>
</dbReference>
<keyword evidence="6" id="KW-1185">Reference proteome</keyword>
<dbReference type="AlphaFoldDB" id="A0A542Y6L3"/>